<feature type="chain" id="PRO_5044935952" description="Chaperone SurA" evidence="7">
    <location>
        <begin position="27"/>
        <end position="446"/>
    </location>
</feature>
<dbReference type="Pfam" id="PF09312">
    <property type="entry name" value="SurA_N"/>
    <property type="match status" value="1"/>
</dbReference>
<comment type="subcellular location">
    <subcellularLocation>
        <location evidence="7">Periplasm</location>
    </subcellularLocation>
    <text evidence="7">Is capable of associating with the outer membrane.</text>
</comment>
<sequence length="446" mass="49056" precursor="true">MIQIPVPFRLLPLALVAALASGPAAAQFSAKPRTALQASRAADYIVAVVNNELVTQVELTQRIARAREEAQRAGTAMPADDELRSQVLESLIDERVIITFARDSGYKVDDPEVDRAVTNIATANKITMAELRTRLAADGIEYARFRANLRDQLMSERTREREVNSRIKVSDADVERVLAEQQAKRAAVSELNIAQILVSVPEGASEAVVAAKRARVAEAQARLKGGEPFELVAKAFSEDSNKDRGGEIGARPAERLPDLFVETVKTMAVGAVTAEPVRSGAGFHLLKLLSRSDSTVMTMTQTRARHILLRPSPRLSADAAQRRLGEFRDQVLTGKRSFDDLAREFSEDGSAPNGGDLGWATPGSFVPEFEEAMNRLGPGGLSGPVTSRFGVHLIQVVERRSVPVDPRQVREQARNALREQKFEEAYTEWVAELRQRAYIEMREPPL</sequence>
<dbReference type="InterPro" id="IPR046357">
    <property type="entry name" value="PPIase_dom_sf"/>
</dbReference>
<feature type="domain" description="PpiC" evidence="8">
    <location>
        <begin position="188"/>
        <end position="290"/>
    </location>
</feature>
<keyword evidence="2 7" id="KW-0677">Repeat</keyword>
<dbReference type="EC" id="5.2.1.8" evidence="7"/>
<evidence type="ECO:0000313" key="9">
    <source>
        <dbReference type="EMBL" id="MEK8047332.1"/>
    </source>
</evidence>
<comment type="caution">
    <text evidence="9">The sequence shown here is derived from an EMBL/GenBank/DDBJ whole genome shotgun (WGS) entry which is preliminary data.</text>
</comment>
<evidence type="ECO:0000313" key="10">
    <source>
        <dbReference type="Proteomes" id="UP001379945"/>
    </source>
</evidence>
<keyword evidence="5 7" id="KW-0143">Chaperone</keyword>
<reference evidence="9 10" key="1">
    <citation type="submission" date="2024-04" db="EMBL/GenBank/DDBJ databases">
        <title>Novel species of the genus Ideonella isolated from streams.</title>
        <authorList>
            <person name="Lu H."/>
        </authorList>
    </citation>
    <scope>NUCLEOTIDE SEQUENCE [LARGE SCALE GENOMIC DNA]</scope>
    <source>
        <strain evidence="9 10">LYT19W</strain>
    </source>
</reference>
<comment type="function">
    <text evidence="7">Chaperone involved in the correct folding and assembly of outer membrane proteins. Recognizes specific patterns of aromatic residues and the orientation of their side chains, which are found more frequently in integral outer membrane proteins. May act in both early periplasmic and late outer membrane-associated steps of protein maturation.</text>
</comment>
<feature type="domain" description="PpiC" evidence="8">
    <location>
        <begin position="299"/>
        <end position="398"/>
    </location>
</feature>
<dbReference type="InterPro" id="IPR050280">
    <property type="entry name" value="OMP_Chaperone_SurA"/>
</dbReference>
<dbReference type="Proteomes" id="UP001379945">
    <property type="component" value="Unassembled WGS sequence"/>
</dbReference>
<dbReference type="InterPro" id="IPR023034">
    <property type="entry name" value="PPIase_SurA"/>
</dbReference>
<evidence type="ECO:0000256" key="4">
    <source>
        <dbReference type="ARBA" id="ARBA00023110"/>
    </source>
</evidence>
<dbReference type="InterPro" id="IPR000297">
    <property type="entry name" value="PPIase_PpiC"/>
</dbReference>
<dbReference type="PANTHER" id="PTHR47637">
    <property type="entry name" value="CHAPERONE SURA"/>
    <property type="match status" value="1"/>
</dbReference>
<evidence type="ECO:0000256" key="3">
    <source>
        <dbReference type="ARBA" id="ARBA00022764"/>
    </source>
</evidence>
<dbReference type="RefSeq" id="WP_341399634.1">
    <property type="nucleotide sequence ID" value="NZ_JBBUTI010000008.1"/>
</dbReference>
<dbReference type="PROSITE" id="PS50198">
    <property type="entry name" value="PPIC_PPIASE_2"/>
    <property type="match status" value="2"/>
</dbReference>
<evidence type="ECO:0000256" key="1">
    <source>
        <dbReference type="ARBA" id="ARBA00022729"/>
    </source>
</evidence>
<name>A0ABU9CA70_9BURK</name>
<evidence type="ECO:0000256" key="5">
    <source>
        <dbReference type="ARBA" id="ARBA00023186"/>
    </source>
</evidence>
<comment type="catalytic activity">
    <reaction evidence="7">
        <text>[protein]-peptidylproline (omega=180) = [protein]-peptidylproline (omega=0)</text>
        <dbReference type="Rhea" id="RHEA:16237"/>
        <dbReference type="Rhea" id="RHEA-COMP:10747"/>
        <dbReference type="Rhea" id="RHEA-COMP:10748"/>
        <dbReference type="ChEBI" id="CHEBI:83833"/>
        <dbReference type="ChEBI" id="CHEBI:83834"/>
        <dbReference type="EC" id="5.2.1.8"/>
    </reaction>
</comment>
<keyword evidence="10" id="KW-1185">Reference proteome</keyword>
<dbReference type="Pfam" id="PF00639">
    <property type="entry name" value="Rotamase"/>
    <property type="match status" value="2"/>
</dbReference>
<evidence type="ECO:0000259" key="8">
    <source>
        <dbReference type="PROSITE" id="PS50198"/>
    </source>
</evidence>
<proteinExistence type="inferred from homology"/>
<keyword evidence="4 7" id="KW-0697">Rotamase</keyword>
<comment type="domain">
    <text evidence="7">The PPIase activity resides only in the second parvulin domain. The N-terminal region and the C-terminal tail are necessary and sufficient for the chaperone activity of SurA. The PPIase activity is dispensable for SurA to function as a chaperone. The N-terminal region and the C-terminal tail are also required for porin recognition.</text>
</comment>
<accession>A0ABU9CA70</accession>
<evidence type="ECO:0000256" key="7">
    <source>
        <dbReference type="HAMAP-Rule" id="MF_01183"/>
    </source>
</evidence>
<dbReference type="GO" id="GO:0003755">
    <property type="term" value="F:peptidyl-prolyl cis-trans isomerase activity"/>
    <property type="evidence" value="ECO:0007669"/>
    <property type="project" value="UniProtKB-EC"/>
</dbReference>
<gene>
    <name evidence="7" type="primary">surA</name>
    <name evidence="9" type="ORF">AACH00_13305</name>
</gene>
<dbReference type="SUPFAM" id="SSF54534">
    <property type="entry name" value="FKBP-like"/>
    <property type="match status" value="2"/>
</dbReference>
<dbReference type="HAMAP" id="MF_01183">
    <property type="entry name" value="Chaperone_SurA"/>
    <property type="match status" value="1"/>
</dbReference>
<dbReference type="Gene3D" id="3.10.50.40">
    <property type="match status" value="2"/>
</dbReference>
<feature type="signal peptide" evidence="7">
    <location>
        <begin position="1"/>
        <end position="26"/>
    </location>
</feature>
<protein>
    <recommendedName>
        <fullName evidence="7">Chaperone SurA</fullName>
    </recommendedName>
    <alternativeName>
        <fullName evidence="7">Peptidyl-prolyl cis-trans isomerase SurA</fullName>
        <shortName evidence="7">PPIase SurA</shortName>
        <ecNumber evidence="7">5.2.1.8</ecNumber>
    </alternativeName>
    <alternativeName>
        <fullName evidence="7">Rotamase SurA</fullName>
    </alternativeName>
</protein>
<keyword evidence="1 7" id="KW-0732">Signal</keyword>
<dbReference type="InterPro" id="IPR015391">
    <property type="entry name" value="SurA_N"/>
</dbReference>
<dbReference type="PROSITE" id="PS01096">
    <property type="entry name" value="PPIC_PPIASE_1"/>
    <property type="match status" value="1"/>
</dbReference>
<evidence type="ECO:0000256" key="6">
    <source>
        <dbReference type="ARBA" id="ARBA00023235"/>
    </source>
</evidence>
<organism evidence="9 10">
    <name type="scientific">Ideonella margarita</name>
    <dbReference type="NCBI Taxonomy" id="2984191"/>
    <lineage>
        <taxon>Bacteria</taxon>
        <taxon>Pseudomonadati</taxon>
        <taxon>Pseudomonadota</taxon>
        <taxon>Betaproteobacteria</taxon>
        <taxon>Burkholderiales</taxon>
        <taxon>Sphaerotilaceae</taxon>
        <taxon>Ideonella</taxon>
    </lineage>
</organism>
<keyword evidence="6 7" id="KW-0413">Isomerase</keyword>
<dbReference type="InterPro" id="IPR027304">
    <property type="entry name" value="Trigger_fact/SurA_dom_sf"/>
</dbReference>
<dbReference type="EMBL" id="JBBUTI010000008">
    <property type="protein sequence ID" value="MEK8047332.1"/>
    <property type="molecule type" value="Genomic_DNA"/>
</dbReference>
<evidence type="ECO:0000256" key="2">
    <source>
        <dbReference type="ARBA" id="ARBA00022737"/>
    </source>
</evidence>
<dbReference type="Gene3D" id="1.10.4030.10">
    <property type="entry name" value="Porin chaperone SurA, peptide-binding domain"/>
    <property type="match status" value="1"/>
</dbReference>
<dbReference type="PANTHER" id="PTHR47637:SF1">
    <property type="entry name" value="CHAPERONE SURA"/>
    <property type="match status" value="1"/>
</dbReference>
<dbReference type="InterPro" id="IPR023058">
    <property type="entry name" value="PPIase_PpiC_CS"/>
</dbReference>
<keyword evidence="3 7" id="KW-0574">Periplasm</keyword>
<dbReference type="SUPFAM" id="SSF109998">
    <property type="entry name" value="Triger factor/SurA peptide-binding domain-like"/>
    <property type="match status" value="1"/>
</dbReference>